<dbReference type="Proteomes" id="UP000532866">
    <property type="component" value="Unassembled WGS sequence"/>
</dbReference>
<dbReference type="RefSeq" id="WP_185373936.1">
    <property type="nucleotide sequence ID" value="NZ_JAARNB010000002.1"/>
</dbReference>
<proteinExistence type="predicted"/>
<evidence type="ECO:0000313" key="2">
    <source>
        <dbReference type="Proteomes" id="UP000532866"/>
    </source>
</evidence>
<dbReference type="EMBL" id="JAAROL010000003">
    <property type="protein sequence ID" value="MBC1332159.1"/>
    <property type="molecule type" value="Genomic_DNA"/>
</dbReference>
<organism evidence="1 2">
    <name type="scientific">Listeria booriae</name>
    <dbReference type="NCBI Taxonomy" id="1552123"/>
    <lineage>
        <taxon>Bacteria</taxon>
        <taxon>Bacillati</taxon>
        <taxon>Bacillota</taxon>
        <taxon>Bacilli</taxon>
        <taxon>Bacillales</taxon>
        <taxon>Listeriaceae</taxon>
        <taxon>Listeria</taxon>
    </lineage>
</organism>
<dbReference type="AlphaFoldDB" id="A0A7X0WET8"/>
<name>A0A7X0WET8_9LIST</name>
<sequence length="99" mass="11506">MDNISGVFEVLKKVNEKNNFNLISDQILEEELDNINDLAEINDKLTHVLHCLSQEQEREDLRNKLVELHLVIADIEWQYNQLHDIIRQAIGNLADGLDD</sequence>
<evidence type="ECO:0000313" key="1">
    <source>
        <dbReference type="EMBL" id="MBC1332159.1"/>
    </source>
</evidence>
<reference evidence="1 2" key="1">
    <citation type="submission" date="2020-03" db="EMBL/GenBank/DDBJ databases">
        <title>Soil Listeria distribution.</title>
        <authorList>
            <person name="Liao J."/>
            <person name="Wiedmann M."/>
        </authorList>
    </citation>
    <scope>NUCLEOTIDE SEQUENCE [LARGE SCALE GENOMIC DNA]</scope>
    <source>
        <strain evidence="1 2">FSL L7-1833</strain>
    </source>
</reference>
<accession>A0A7X0WET8</accession>
<comment type="caution">
    <text evidence="1">The sequence shown here is derived from an EMBL/GenBank/DDBJ whole genome shotgun (WGS) entry which is preliminary data.</text>
</comment>
<protein>
    <submittedName>
        <fullName evidence="1">Uncharacterized protein</fullName>
    </submittedName>
</protein>
<gene>
    <name evidence="1" type="ORF">HB759_09470</name>
</gene>